<keyword evidence="4 5" id="KW-0732">Signal</keyword>
<feature type="region of interest" description="Disordered" evidence="6">
    <location>
        <begin position="48"/>
        <end position="127"/>
    </location>
</feature>
<name>A0A3F2RT07_9STRA</name>
<feature type="chain" id="PRO_5028516430" description="RxLR effector protein" evidence="5">
    <location>
        <begin position="24"/>
        <end position="127"/>
    </location>
</feature>
<comment type="function">
    <text evidence="5">Effector that suppresses plant defense responses during pathogen infection.</text>
</comment>
<evidence type="ECO:0000256" key="3">
    <source>
        <dbReference type="ARBA" id="ARBA00022525"/>
    </source>
</evidence>
<dbReference type="Proteomes" id="UP000277300">
    <property type="component" value="Unassembled WGS sequence"/>
</dbReference>
<dbReference type="EMBL" id="MBDO02000102">
    <property type="protein sequence ID" value="RLN63197.1"/>
    <property type="molecule type" value="Genomic_DNA"/>
</dbReference>
<evidence type="ECO:0000256" key="5">
    <source>
        <dbReference type="RuleBase" id="RU367124"/>
    </source>
</evidence>
<accession>A0A3F2RT07</accession>
<dbReference type="OrthoDB" id="146426at2759"/>
<gene>
    <name evidence="7" type="ORF">BBP00_00004295</name>
</gene>
<dbReference type="Pfam" id="PF16810">
    <property type="entry name" value="RXLR"/>
    <property type="match status" value="1"/>
</dbReference>
<evidence type="ECO:0000313" key="8">
    <source>
        <dbReference type="Proteomes" id="UP000277300"/>
    </source>
</evidence>
<feature type="compositionally biased region" description="Acidic residues" evidence="6">
    <location>
        <begin position="63"/>
        <end position="85"/>
    </location>
</feature>
<evidence type="ECO:0000256" key="4">
    <source>
        <dbReference type="ARBA" id="ARBA00022729"/>
    </source>
</evidence>
<comment type="domain">
    <text evidence="5">The RxLR-dEER motif acts to carry the protein into the host cell cytoplasm through binding to cell surface phosphatidylinositol-3-phosphate.</text>
</comment>
<evidence type="ECO:0000256" key="2">
    <source>
        <dbReference type="ARBA" id="ARBA00010400"/>
    </source>
</evidence>
<organism evidence="7 8">
    <name type="scientific">Phytophthora kernoviae</name>
    <dbReference type="NCBI Taxonomy" id="325452"/>
    <lineage>
        <taxon>Eukaryota</taxon>
        <taxon>Sar</taxon>
        <taxon>Stramenopiles</taxon>
        <taxon>Oomycota</taxon>
        <taxon>Peronosporomycetes</taxon>
        <taxon>Peronosporales</taxon>
        <taxon>Peronosporaceae</taxon>
        <taxon>Phytophthora</taxon>
    </lineage>
</organism>
<evidence type="ECO:0000256" key="1">
    <source>
        <dbReference type="ARBA" id="ARBA00004613"/>
    </source>
</evidence>
<comment type="similarity">
    <text evidence="2 5">Belongs to the RxLR effector family.</text>
</comment>
<comment type="caution">
    <text evidence="7">The sequence shown here is derived from an EMBL/GenBank/DDBJ whole genome shotgun (WGS) entry which is preliminary data.</text>
</comment>
<dbReference type="AlphaFoldDB" id="A0A3F2RT07"/>
<comment type="subcellular location">
    <subcellularLocation>
        <location evidence="1 5">Secreted</location>
    </subcellularLocation>
</comment>
<dbReference type="GO" id="GO:0005576">
    <property type="term" value="C:extracellular region"/>
    <property type="evidence" value="ECO:0007669"/>
    <property type="project" value="UniProtKB-SubCell"/>
</dbReference>
<protein>
    <recommendedName>
        <fullName evidence="5">RxLR effector protein</fullName>
    </recommendedName>
</protein>
<sequence>MRLTNFLLVAASALLVSCEAVSAATDSTQTKLSTMVSPNAVQSIDAATSDKRFLRTTKKEKHEDEDSDDDLDSEDDDDLDSEDEERMMKIPSFNKKAPRSVLSGGTEKQPRAEDLVQLGADIQSAKA</sequence>
<evidence type="ECO:0000256" key="6">
    <source>
        <dbReference type="SAM" id="MobiDB-lite"/>
    </source>
</evidence>
<keyword evidence="3 5" id="KW-0964">Secreted</keyword>
<proteinExistence type="inferred from homology"/>
<evidence type="ECO:0000313" key="7">
    <source>
        <dbReference type="EMBL" id="RLN63197.1"/>
    </source>
</evidence>
<reference evidence="7 8" key="1">
    <citation type="submission" date="2018-07" db="EMBL/GenBank/DDBJ databases">
        <title>Genome sequencing of oomycete isolates from Chile give support for New Zealand origin for Phytophthora kernoviae and make available the first Nothophytophthora sp. genome.</title>
        <authorList>
            <person name="Studholme D.J."/>
            <person name="Sanfuentes E."/>
            <person name="Panda P."/>
            <person name="Hill R."/>
            <person name="Sambles C."/>
            <person name="Grant M."/>
            <person name="Williams N.M."/>
            <person name="Mcdougal R.L."/>
        </authorList>
    </citation>
    <scope>NUCLEOTIDE SEQUENCE [LARGE SCALE GENOMIC DNA]</scope>
    <source>
        <strain evidence="7">Chile6</strain>
    </source>
</reference>
<dbReference type="InterPro" id="IPR031825">
    <property type="entry name" value="RXLR"/>
</dbReference>
<dbReference type="PROSITE" id="PS51257">
    <property type="entry name" value="PROKAR_LIPOPROTEIN"/>
    <property type="match status" value="1"/>
</dbReference>
<feature type="signal peptide" evidence="5">
    <location>
        <begin position="1"/>
        <end position="23"/>
    </location>
</feature>